<comment type="catalytic activity">
    <reaction evidence="1">
        <text>ATP + protein L-histidine = ADP + protein N-phospho-L-histidine.</text>
        <dbReference type="EC" id="2.7.13.3"/>
    </reaction>
</comment>
<dbReference type="GO" id="GO:0005524">
    <property type="term" value="F:ATP binding"/>
    <property type="evidence" value="ECO:0007669"/>
    <property type="project" value="UniProtKB-KW"/>
</dbReference>
<dbReference type="PANTHER" id="PTHR44936">
    <property type="entry name" value="SENSOR PROTEIN CREC"/>
    <property type="match status" value="1"/>
</dbReference>
<keyword evidence="19" id="KW-1185">Reference proteome</keyword>
<dbReference type="EC" id="2.7.13.3" evidence="3"/>
<evidence type="ECO:0000256" key="7">
    <source>
        <dbReference type="ARBA" id="ARBA00022679"/>
    </source>
</evidence>
<keyword evidence="14 15" id="KW-0472">Membrane</keyword>
<evidence type="ECO:0000256" key="15">
    <source>
        <dbReference type="SAM" id="Phobius"/>
    </source>
</evidence>
<keyword evidence="13" id="KW-0902">Two-component regulatory system</keyword>
<dbReference type="SMART" id="SM00304">
    <property type="entry name" value="HAMP"/>
    <property type="match status" value="1"/>
</dbReference>
<dbReference type="PRINTS" id="PR00344">
    <property type="entry name" value="BCTRLSENSOR"/>
</dbReference>
<feature type="domain" description="Histidine kinase" evidence="16">
    <location>
        <begin position="301"/>
        <end position="496"/>
    </location>
</feature>
<evidence type="ECO:0000256" key="2">
    <source>
        <dbReference type="ARBA" id="ARBA00004429"/>
    </source>
</evidence>
<feature type="domain" description="HAMP" evidence="17">
    <location>
        <begin position="241"/>
        <end position="293"/>
    </location>
</feature>
<keyword evidence="4" id="KW-1003">Cell membrane</keyword>
<organism evidence="18 19">
    <name type="scientific">Vibrio albus</name>
    <dbReference type="NCBI Taxonomy" id="2200953"/>
    <lineage>
        <taxon>Bacteria</taxon>
        <taxon>Pseudomonadati</taxon>
        <taxon>Pseudomonadota</taxon>
        <taxon>Gammaproteobacteria</taxon>
        <taxon>Vibrionales</taxon>
        <taxon>Vibrionaceae</taxon>
        <taxon>Vibrio</taxon>
    </lineage>
</organism>
<dbReference type="Proteomes" id="UP000245362">
    <property type="component" value="Unassembled WGS sequence"/>
</dbReference>
<dbReference type="InterPro" id="IPR004358">
    <property type="entry name" value="Sig_transdc_His_kin-like_C"/>
</dbReference>
<dbReference type="CDD" id="cd00082">
    <property type="entry name" value="HisKA"/>
    <property type="match status" value="1"/>
</dbReference>
<keyword evidence="11" id="KW-0067">ATP-binding</keyword>
<dbReference type="InterPro" id="IPR036890">
    <property type="entry name" value="HATPase_C_sf"/>
</dbReference>
<dbReference type="GO" id="GO:0000155">
    <property type="term" value="F:phosphorelay sensor kinase activity"/>
    <property type="evidence" value="ECO:0007669"/>
    <property type="project" value="InterPro"/>
</dbReference>
<evidence type="ECO:0000256" key="8">
    <source>
        <dbReference type="ARBA" id="ARBA00022692"/>
    </source>
</evidence>
<dbReference type="SMART" id="SM00388">
    <property type="entry name" value="HisKA"/>
    <property type="match status" value="1"/>
</dbReference>
<dbReference type="PROSITE" id="PS50109">
    <property type="entry name" value="HIS_KIN"/>
    <property type="match status" value="1"/>
</dbReference>
<evidence type="ECO:0000256" key="14">
    <source>
        <dbReference type="ARBA" id="ARBA00023136"/>
    </source>
</evidence>
<dbReference type="GO" id="GO:0005886">
    <property type="term" value="C:plasma membrane"/>
    <property type="evidence" value="ECO:0007669"/>
    <property type="project" value="UniProtKB-SubCell"/>
</dbReference>
<evidence type="ECO:0000256" key="4">
    <source>
        <dbReference type="ARBA" id="ARBA00022475"/>
    </source>
</evidence>
<comment type="subcellular location">
    <subcellularLocation>
        <location evidence="2">Cell inner membrane</location>
        <topology evidence="2">Multi-pass membrane protein</topology>
    </subcellularLocation>
</comment>
<keyword evidence="8 15" id="KW-0812">Transmembrane</keyword>
<keyword evidence="6" id="KW-0597">Phosphoprotein</keyword>
<dbReference type="InterPro" id="IPR005467">
    <property type="entry name" value="His_kinase_dom"/>
</dbReference>
<dbReference type="Pfam" id="PF02518">
    <property type="entry name" value="HATPase_c"/>
    <property type="match status" value="1"/>
</dbReference>
<feature type="transmembrane region" description="Helical" evidence="15">
    <location>
        <begin position="34"/>
        <end position="53"/>
    </location>
</feature>
<keyword evidence="7" id="KW-0808">Transferase</keyword>
<dbReference type="Pfam" id="PF00512">
    <property type="entry name" value="HisKA"/>
    <property type="match status" value="1"/>
</dbReference>
<dbReference type="InterPro" id="IPR003594">
    <property type="entry name" value="HATPase_dom"/>
</dbReference>
<feature type="transmembrane region" description="Helical" evidence="15">
    <location>
        <begin position="222"/>
        <end position="240"/>
    </location>
</feature>
<evidence type="ECO:0000256" key="11">
    <source>
        <dbReference type="ARBA" id="ARBA00022840"/>
    </source>
</evidence>
<protein>
    <recommendedName>
        <fullName evidence="3">histidine kinase</fullName>
        <ecNumber evidence="3">2.7.13.3</ecNumber>
    </recommendedName>
</protein>
<evidence type="ECO:0000259" key="17">
    <source>
        <dbReference type="PROSITE" id="PS50885"/>
    </source>
</evidence>
<dbReference type="RefSeq" id="WP_109320153.1">
    <property type="nucleotide sequence ID" value="NZ_QFWT01000006.1"/>
</dbReference>
<evidence type="ECO:0000256" key="13">
    <source>
        <dbReference type="ARBA" id="ARBA00023012"/>
    </source>
</evidence>
<evidence type="ECO:0000256" key="12">
    <source>
        <dbReference type="ARBA" id="ARBA00022989"/>
    </source>
</evidence>
<dbReference type="CDD" id="cd06225">
    <property type="entry name" value="HAMP"/>
    <property type="match status" value="1"/>
</dbReference>
<evidence type="ECO:0000313" key="18">
    <source>
        <dbReference type="EMBL" id="PWI33035.1"/>
    </source>
</evidence>
<dbReference type="InterPro" id="IPR003660">
    <property type="entry name" value="HAMP_dom"/>
</dbReference>
<dbReference type="SUPFAM" id="SSF47384">
    <property type="entry name" value="Homodimeric domain of signal transducing histidine kinase"/>
    <property type="match status" value="1"/>
</dbReference>
<keyword evidence="10 18" id="KW-0418">Kinase</keyword>
<evidence type="ECO:0000256" key="6">
    <source>
        <dbReference type="ARBA" id="ARBA00022553"/>
    </source>
</evidence>
<dbReference type="EMBL" id="QFWT01000006">
    <property type="protein sequence ID" value="PWI33035.1"/>
    <property type="molecule type" value="Genomic_DNA"/>
</dbReference>
<accession>A0A2U3B8H3</accession>
<evidence type="ECO:0000256" key="1">
    <source>
        <dbReference type="ARBA" id="ARBA00000085"/>
    </source>
</evidence>
<evidence type="ECO:0000256" key="3">
    <source>
        <dbReference type="ARBA" id="ARBA00012438"/>
    </source>
</evidence>
<keyword evidence="5" id="KW-0997">Cell inner membrane</keyword>
<dbReference type="InterPro" id="IPR003661">
    <property type="entry name" value="HisK_dim/P_dom"/>
</dbReference>
<dbReference type="SMART" id="SM00387">
    <property type="entry name" value="HATPase_c"/>
    <property type="match status" value="1"/>
</dbReference>
<dbReference type="PROSITE" id="PS50885">
    <property type="entry name" value="HAMP"/>
    <property type="match status" value="1"/>
</dbReference>
<dbReference type="AlphaFoldDB" id="A0A2U3B8H3"/>
<evidence type="ECO:0000313" key="19">
    <source>
        <dbReference type="Proteomes" id="UP000245362"/>
    </source>
</evidence>
<dbReference type="InterPro" id="IPR050980">
    <property type="entry name" value="2C_sensor_his_kinase"/>
</dbReference>
<evidence type="ECO:0000259" key="16">
    <source>
        <dbReference type="PROSITE" id="PS50109"/>
    </source>
</evidence>
<name>A0A2U3B8H3_9VIBR</name>
<dbReference type="PANTHER" id="PTHR44936:SF5">
    <property type="entry name" value="SENSOR HISTIDINE KINASE ENVZ"/>
    <property type="match status" value="1"/>
</dbReference>
<keyword evidence="12 15" id="KW-1133">Transmembrane helix</keyword>
<dbReference type="InterPro" id="IPR036097">
    <property type="entry name" value="HisK_dim/P_sf"/>
</dbReference>
<reference evidence="18 19" key="1">
    <citation type="submission" date="2018-05" db="EMBL/GenBank/DDBJ databases">
        <title>Vibrio limimaris sp. nov., isolated from marine sediment.</title>
        <authorList>
            <person name="Li C.-M."/>
        </authorList>
    </citation>
    <scope>NUCLEOTIDE SEQUENCE [LARGE SCALE GENOMIC DNA]</scope>
    <source>
        <strain evidence="18 19">E4404</strain>
    </source>
</reference>
<proteinExistence type="predicted"/>
<evidence type="ECO:0000256" key="9">
    <source>
        <dbReference type="ARBA" id="ARBA00022741"/>
    </source>
</evidence>
<dbReference type="Gene3D" id="3.30.565.10">
    <property type="entry name" value="Histidine kinase-like ATPase, C-terminal domain"/>
    <property type="match status" value="1"/>
</dbReference>
<keyword evidence="9" id="KW-0547">Nucleotide-binding</keyword>
<sequence>MKIEDYSEWYQDGWQLLRDQIAPLIPRSLVSRTLWLTLLSVILAQLIATGIWYTQTKYRELEGLRSTSASMANNFASTVNYFQSLPTEYRHIILEQLRNMGGTRFFVSFNEEEIDIEPIPNNETKQAAVEVFQEVLHKKLPRLQHINVEFSKPESLHVLSNDILLTDLPKSWAHYTLSLEPLNPPILVVQIELAKDEWFYIAALLPSPYVMMEDEVISNQQIFFILFITALLMTFTYTMVRKQVKPLKRLAQAANALSMDIDQPPLKEQGASELVTATQAFNRMQMRLRRYIEDRERLFSSISHDLKTPITRLRIRAELIEDEQRTLKFNRDLDELEMMVKGALQAVKDTDIHENIEEVDVMEMLSSIAESHNAGHQKVYVHPALLFPFRCKPLALKRCLSNLIDNGVKYGYYVTVIPYDTPEALELVIKDEGPGIPEEQMEDVFKPHFRLATDKDGHGLGMGIAKSIVHAHGGEMSIQNRMEGGLQVRVSLPRASES</sequence>
<dbReference type="SUPFAM" id="SSF55874">
    <property type="entry name" value="ATPase domain of HSP90 chaperone/DNA topoisomerase II/histidine kinase"/>
    <property type="match status" value="1"/>
</dbReference>
<dbReference type="CDD" id="cd00075">
    <property type="entry name" value="HATPase"/>
    <property type="match status" value="1"/>
</dbReference>
<evidence type="ECO:0000256" key="10">
    <source>
        <dbReference type="ARBA" id="ARBA00022777"/>
    </source>
</evidence>
<dbReference type="OrthoDB" id="9804645at2"/>
<gene>
    <name evidence="18" type="ORF">DI392_12055</name>
</gene>
<dbReference type="Gene3D" id="1.10.287.130">
    <property type="match status" value="1"/>
</dbReference>
<dbReference type="Pfam" id="PF00672">
    <property type="entry name" value="HAMP"/>
    <property type="match status" value="1"/>
</dbReference>
<comment type="caution">
    <text evidence="18">The sequence shown here is derived from an EMBL/GenBank/DDBJ whole genome shotgun (WGS) entry which is preliminary data.</text>
</comment>
<evidence type="ECO:0000256" key="5">
    <source>
        <dbReference type="ARBA" id="ARBA00022519"/>
    </source>
</evidence>